<dbReference type="AlphaFoldDB" id="A0A7K3MA03"/>
<feature type="transmembrane region" description="Helical" evidence="1">
    <location>
        <begin position="120"/>
        <end position="138"/>
    </location>
</feature>
<keyword evidence="1" id="KW-0472">Membrane</keyword>
<evidence type="ECO:0000313" key="2">
    <source>
        <dbReference type="EMBL" id="NDL59228.1"/>
    </source>
</evidence>
<name>A0A7K3MA03_9ACTN</name>
<feature type="transmembrane region" description="Helical" evidence="1">
    <location>
        <begin position="88"/>
        <end position="108"/>
    </location>
</feature>
<keyword evidence="3" id="KW-1185">Reference proteome</keyword>
<dbReference type="RefSeq" id="WP_162451939.1">
    <property type="nucleotide sequence ID" value="NZ_WLZY01000007.1"/>
</dbReference>
<dbReference type="Proteomes" id="UP000460435">
    <property type="component" value="Unassembled WGS sequence"/>
</dbReference>
<gene>
    <name evidence="2" type="ORF">F7O44_19340</name>
</gene>
<evidence type="ECO:0000313" key="3">
    <source>
        <dbReference type="Proteomes" id="UP000460435"/>
    </source>
</evidence>
<accession>A0A7K3MA03</accession>
<dbReference type="EMBL" id="WLZY01000007">
    <property type="protein sequence ID" value="NDL59228.1"/>
    <property type="molecule type" value="Genomic_DNA"/>
</dbReference>
<evidence type="ECO:0000256" key="1">
    <source>
        <dbReference type="SAM" id="Phobius"/>
    </source>
</evidence>
<feature type="transmembrane region" description="Helical" evidence="1">
    <location>
        <begin position="7"/>
        <end position="30"/>
    </location>
</feature>
<sequence length="164" mass="17257">MVSTDDALPIVSAGVVLLIGLCLTIAWIPARGRYPGGLPARVAISLGVAAIAWEPVGLGVLGAVLSAMGVAIWWAGRPEPELPRPRRRGLVIAAVVSGLLVLASLDGWGPFARVHEDIRAIATVFVVAVCLLGTLAVADRARVTFRDALRRRIEQSSQHPTMSA</sequence>
<reference evidence="2 3" key="1">
    <citation type="submission" date="2019-11" db="EMBL/GenBank/DDBJ databases">
        <authorList>
            <person name="Li X.-J."/>
            <person name="Feng X.-M."/>
        </authorList>
    </citation>
    <scope>NUCLEOTIDE SEQUENCE [LARGE SCALE GENOMIC DNA]</scope>
    <source>
        <strain evidence="2 3">XMNu-373</strain>
    </source>
</reference>
<comment type="caution">
    <text evidence="2">The sequence shown here is derived from an EMBL/GenBank/DDBJ whole genome shotgun (WGS) entry which is preliminary data.</text>
</comment>
<keyword evidence="1" id="KW-0812">Transmembrane</keyword>
<protein>
    <submittedName>
        <fullName evidence="2">Uncharacterized protein</fullName>
    </submittedName>
</protein>
<organism evidence="2 3">
    <name type="scientific">Phytoactinopolyspora mesophila</name>
    <dbReference type="NCBI Taxonomy" id="2650750"/>
    <lineage>
        <taxon>Bacteria</taxon>
        <taxon>Bacillati</taxon>
        <taxon>Actinomycetota</taxon>
        <taxon>Actinomycetes</taxon>
        <taxon>Jiangellales</taxon>
        <taxon>Jiangellaceae</taxon>
        <taxon>Phytoactinopolyspora</taxon>
    </lineage>
</organism>
<proteinExistence type="predicted"/>
<feature type="transmembrane region" description="Helical" evidence="1">
    <location>
        <begin position="50"/>
        <end position="76"/>
    </location>
</feature>
<keyword evidence="1" id="KW-1133">Transmembrane helix</keyword>